<protein>
    <submittedName>
        <fullName evidence="2">Uncharacterized protein</fullName>
    </submittedName>
</protein>
<gene>
    <name evidence="2" type="ORF">AMJ52_04920</name>
</gene>
<keyword evidence="1" id="KW-0472">Membrane</keyword>
<keyword evidence="1" id="KW-1133">Transmembrane helix</keyword>
<evidence type="ECO:0000313" key="2">
    <source>
        <dbReference type="EMBL" id="KPJ72846.1"/>
    </source>
</evidence>
<evidence type="ECO:0000256" key="1">
    <source>
        <dbReference type="SAM" id="Phobius"/>
    </source>
</evidence>
<sequence>MKKIENLVGIAVVLVLLYFFIFRVLDRIPILRLVLYLASIGTAIYFLYRFARRIAIVRMLLIFVITAVFIAGIIYGGMLGDFVETETVGSIICLSCMGIE</sequence>
<feature type="transmembrane region" description="Helical" evidence="1">
    <location>
        <begin position="7"/>
        <end position="24"/>
    </location>
</feature>
<dbReference type="EMBL" id="LJNI01000052">
    <property type="protein sequence ID" value="KPJ72846.1"/>
    <property type="molecule type" value="Genomic_DNA"/>
</dbReference>
<feature type="transmembrane region" description="Helical" evidence="1">
    <location>
        <begin position="30"/>
        <end position="48"/>
    </location>
</feature>
<organism evidence="2 3">
    <name type="scientific">candidate division TA06 bacterium DG_78</name>
    <dbReference type="NCBI Taxonomy" id="1703772"/>
    <lineage>
        <taxon>Bacteria</taxon>
        <taxon>Bacteria division TA06</taxon>
    </lineage>
</organism>
<comment type="caution">
    <text evidence="2">The sequence shown here is derived from an EMBL/GenBank/DDBJ whole genome shotgun (WGS) entry which is preliminary data.</text>
</comment>
<dbReference type="AlphaFoldDB" id="A0A0S7YDP0"/>
<evidence type="ECO:0000313" key="3">
    <source>
        <dbReference type="Proteomes" id="UP000051012"/>
    </source>
</evidence>
<dbReference type="Proteomes" id="UP000051012">
    <property type="component" value="Unassembled WGS sequence"/>
</dbReference>
<name>A0A0S7YDP0_UNCT6</name>
<feature type="transmembrane region" description="Helical" evidence="1">
    <location>
        <begin position="60"/>
        <end position="78"/>
    </location>
</feature>
<accession>A0A0S7YDP0</accession>
<proteinExistence type="predicted"/>
<keyword evidence="1" id="KW-0812">Transmembrane</keyword>
<reference evidence="2 3" key="1">
    <citation type="journal article" date="2015" name="Microbiome">
        <title>Genomic resolution of linkages in carbon, nitrogen, and sulfur cycling among widespread estuary sediment bacteria.</title>
        <authorList>
            <person name="Baker B.J."/>
            <person name="Lazar C.S."/>
            <person name="Teske A.P."/>
            <person name="Dick G.J."/>
        </authorList>
    </citation>
    <scope>NUCLEOTIDE SEQUENCE [LARGE SCALE GENOMIC DNA]</scope>
    <source>
        <strain evidence="2">DG_78</strain>
    </source>
</reference>